<name>A0A4C1X511_EUMVA</name>
<comment type="caution">
    <text evidence="1">The sequence shown here is derived from an EMBL/GenBank/DDBJ whole genome shotgun (WGS) entry which is preliminary data.</text>
</comment>
<dbReference type="SUPFAM" id="SSF56672">
    <property type="entry name" value="DNA/RNA polymerases"/>
    <property type="match status" value="1"/>
</dbReference>
<sequence length="177" mass="20723">MTSSCAAALNCLYNIEHRILKESEFKIVYSEQIQRLFEKNYAEPIKEEDEIRDRAWYLAHFAVQNPHKPGKYRIVFDAAGTTGGTSFDDQLYEEPDLLRPLNGILFRFREKRIAVFTAIEEMYLRVKIQAEDQFALMFLWLDGDWSKPPKKYKMTSLIFGTNCSPFLSYSVRDKNAI</sequence>
<dbReference type="Proteomes" id="UP000299102">
    <property type="component" value="Unassembled WGS sequence"/>
</dbReference>
<gene>
    <name evidence="1" type="ORF">EVAR_27408_1</name>
</gene>
<dbReference type="PANTHER" id="PTHR47331">
    <property type="entry name" value="PHD-TYPE DOMAIN-CONTAINING PROTEIN"/>
    <property type="match status" value="1"/>
</dbReference>
<accession>A0A4C1X511</accession>
<dbReference type="InterPro" id="IPR043502">
    <property type="entry name" value="DNA/RNA_pol_sf"/>
</dbReference>
<dbReference type="PANTHER" id="PTHR47331:SF1">
    <property type="entry name" value="GAG-LIKE PROTEIN"/>
    <property type="match status" value="1"/>
</dbReference>
<dbReference type="EMBL" id="BGZK01000714">
    <property type="protein sequence ID" value="GBP57377.1"/>
    <property type="molecule type" value="Genomic_DNA"/>
</dbReference>
<protein>
    <submittedName>
        <fullName evidence="1">Uncharacterized protein</fullName>
    </submittedName>
</protein>
<proteinExistence type="predicted"/>
<organism evidence="1 2">
    <name type="scientific">Eumeta variegata</name>
    <name type="common">Bagworm moth</name>
    <name type="synonym">Eumeta japonica</name>
    <dbReference type="NCBI Taxonomy" id="151549"/>
    <lineage>
        <taxon>Eukaryota</taxon>
        <taxon>Metazoa</taxon>
        <taxon>Ecdysozoa</taxon>
        <taxon>Arthropoda</taxon>
        <taxon>Hexapoda</taxon>
        <taxon>Insecta</taxon>
        <taxon>Pterygota</taxon>
        <taxon>Neoptera</taxon>
        <taxon>Endopterygota</taxon>
        <taxon>Lepidoptera</taxon>
        <taxon>Glossata</taxon>
        <taxon>Ditrysia</taxon>
        <taxon>Tineoidea</taxon>
        <taxon>Psychidae</taxon>
        <taxon>Oiketicinae</taxon>
        <taxon>Eumeta</taxon>
    </lineage>
</organism>
<dbReference type="STRING" id="151549.A0A4C1X511"/>
<reference evidence="1 2" key="1">
    <citation type="journal article" date="2019" name="Commun. Biol.">
        <title>The bagworm genome reveals a unique fibroin gene that provides high tensile strength.</title>
        <authorList>
            <person name="Kono N."/>
            <person name="Nakamura H."/>
            <person name="Ohtoshi R."/>
            <person name="Tomita M."/>
            <person name="Numata K."/>
            <person name="Arakawa K."/>
        </authorList>
    </citation>
    <scope>NUCLEOTIDE SEQUENCE [LARGE SCALE GENOMIC DNA]</scope>
</reference>
<dbReference type="AlphaFoldDB" id="A0A4C1X511"/>
<dbReference type="GO" id="GO:0071897">
    <property type="term" value="P:DNA biosynthetic process"/>
    <property type="evidence" value="ECO:0007669"/>
    <property type="project" value="UniProtKB-ARBA"/>
</dbReference>
<dbReference type="OrthoDB" id="6434680at2759"/>
<evidence type="ECO:0000313" key="1">
    <source>
        <dbReference type="EMBL" id="GBP57377.1"/>
    </source>
</evidence>
<evidence type="ECO:0000313" key="2">
    <source>
        <dbReference type="Proteomes" id="UP000299102"/>
    </source>
</evidence>
<keyword evidence="2" id="KW-1185">Reference proteome</keyword>